<keyword evidence="1" id="KW-0413">Isomerase</keyword>
<dbReference type="Proteomes" id="UP000324308">
    <property type="component" value="Chromosome"/>
</dbReference>
<protein>
    <submittedName>
        <fullName evidence="1">Isomerase</fullName>
    </submittedName>
</protein>
<gene>
    <name evidence="1" type="ORF">F3L20_16550</name>
</gene>
<reference evidence="1 2" key="1">
    <citation type="submission" date="2019-09" db="EMBL/GenBank/DDBJ databases">
        <title>Draft genome sequence of the Ebosin-producing strain Streptomyces sp. 139.</title>
        <authorList>
            <person name="Ai L."/>
            <person name="Geng M."/>
            <person name="Ma M."/>
            <person name="Bai L."/>
        </authorList>
    </citation>
    <scope>NUCLEOTIDE SEQUENCE [LARGE SCALE GENOMIC DNA]</scope>
    <source>
        <strain evidence="1 2">139</strain>
    </source>
</reference>
<sequence>MSGTTAPAAERNEGAADAFEQLERYTRFWNTGPEGGRHRLASEVFTDTVEYRAAVGFLRGAAALADFRDQFVSHRGPATVRRRERPEVHHGRARLRWEILTGDGTSFATGTDVIEFDEDGRISAITAFLDRAPEGFDPTAHH</sequence>
<dbReference type="InterPro" id="IPR032710">
    <property type="entry name" value="NTF2-like_dom_sf"/>
</dbReference>
<name>A0ABX5ZRN3_STRTE</name>
<dbReference type="SUPFAM" id="SSF54427">
    <property type="entry name" value="NTF2-like"/>
    <property type="match status" value="1"/>
</dbReference>
<dbReference type="Gene3D" id="3.10.450.50">
    <property type="match status" value="1"/>
</dbReference>
<organism evidence="1 2">
    <name type="scientific">Streptomyces tendae</name>
    <dbReference type="NCBI Taxonomy" id="1932"/>
    <lineage>
        <taxon>Bacteria</taxon>
        <taxon>Bacillati</taxon>
        <taxon>Actinomycetota</taxon>
        <taxon>Actinomycetes</taxon>
        <taxon>Kitasatosporales</taxon>
        <taxon>Streptomycetaceae</taxon>
        <taxon>Streptomyces</taxon>
    </lineage>
</organism>
<dbReference type="GO" id="GO:0016853">
    <property type="term" value="F:isomerase activity"/>
    <property type="evidence" value="ECO:0007669"/>
    <property type="project" value="UniProtKB-KW"/>
</dbReference>
<evidence type="ECO:0000313" key="2">
    <source>
        <dbReference type="Proteomes" id="UP000324308"/>
    </source>
</evidence>
<accession>A0ABX5ZRN3</accession>
<dbReference type="EMBL" id="CP043959">
    <property type="protein sequence ID" value="QER87290.1"/>
    <property type="molecule type" value="Genomic_DNA"/>
</dbReference>
<proteinExistence type="predicted"/>
<dbReference type="RefSeq" id="WP_150155047.1">
    <property type="nucleotide sequence ID" value="NZ_CP043959.1"/>
</dbReference>
<keyword evidence="2" id="KW-1185">Reference proteome</keyword>
<evidence type="ECO:0000313" key="1">
    <source>
        <dbReference type="EMBL" id="QER87290.1"/>
    </source>
</evidence>